<dbReference type="InterPro" id="IPR041881">
    <property type="entry name" value="PqqD_sf"/>
</dbReference>
<evidence type="ECO:0000313" key="4">
    <source>
        <dbReference type="EMBL" id="CAB4867457.1"/>
    </source>
</evidence>
<dbReference type="Gene3D" id="1.10.10.1150">
    <property type="entry name" value="Coenzyme PQQ synthesis protein D (PqqD)"/>
    <property type="match status" value="1"/>
</dbReference>
<dbReference type="InterPro" id="IPR000863">
    <property type="entry name" value="Sulfotransferase_dom"/>
</dbReference>
<organism evidence="4">
    <name type="scientific">freshwater metagenome</name>
    <dbReference type="NCBI Taxonomy" id="449393"/>
    <lineage>
        <taxon>unclassified sequences</taxon>
        <taxon>metagenomes</taxon>
        <taxon>ecological metagenomes</taxon>
    </lineage>
</organism>
<feature type="domain" description="Sulfotransferase" evidence="3">
    <location>
        <begin position="1"/>
        <end position="160"/>
    </location>
</feature>
<dbReference type="SUPFAM" id="SSF52540">
    <property type="entry name" value="P-loop containing nucleoside triphosphate hydrolases"/>
    <property type="match status" value="1"/>
</dbReference>
<dbReference type="Pfam" id="PF00685">
    <property type="entry name" value="Sulfotransfer_1"/>
    <property type="match status" value="1"/>
</dbReference>
<dbReference type="AlphaFoldDB" id="A0A6J7D9N5"/>
<gene>
    <name evidence="4" type="ORF">UFOPK3402_00522</name>
</gene>
<keyword evidence="2" id="KW-0808">Transferase</keyword>
<protein>
    <submittedName>
        <fullName evidence="4">Unannotated protein</fullName>
    </submittedName>
</protein>
<dbReference type="InterPro" id="IPR027417">
    <property type="entry name" value="P-loop_NTPase"/>
</dbReference>
<evidence type="ECO:0000256" key="1">
    <source>
        <dbReference type="ARBA" id="ARBA00005771"/>
    </source>
</evidence>
<dbReference type="Pfam" id="PF05402">
    <property type="entry name" value="PqqD"/>
    <property type="match status" value="1"/>
</dbReference>
<accession>A0A6J7D9N5</accession>
<dbReference type="PANTHER" id="PTHR11783">
    <property type="entry name" value="SULFOTRANSFERASE SULT"/>
    <property type="match status" value="1"/>
</dbReference>
<dbReference type="EMBL" id="CAFBLS010000045">
    <property type="protein sequence ID" value="CAB4867457.1"/>
    <property type="molecule type" value="Genomic_DNA"/>
</dbReference>
<dbReference type="Gene3D" id="3.40.50.300">
    <property type="entry name" value="P-loop containing nucleotide triphosphate hydrolases"/>
    <property type="match status" value="1"/>
</dbReference>
<reference evidence="4" key="1">
    <citation type="submission" date="2020-05" db="EMBL/GenBank/DDBJ databases">
        <authorList>
            <person name="Chiriac C."/>
            <person name="Salcher M."/>
            <person name="Ghai R."/>
            <person name="Kavagutti S V."/>
        </authorList>
    </citation>
    <scope>NUCLEOTIDE SEQUENCE</scope>
</reference>
<dbReference type="InterPro" id="IPR008792">
    <property type="entry name" value="PQQD"/>
</dbReference>
<sequence>MRDPRDVACSAARHYDLDLDGAVAMLCQRDAAGPGFPSALMSRQPMGSWSEHLDSWLRQAAFPVATFRYEDLLAEPVAMFHRALTFAGLAVSEDQVSRAVEVTTFERLQTRERDAGFTERSLVARTPFFRSGRAGGWRDELSADQVARIERSHGTLMAEFGYLSHDGGDAARAYALRSLVTPSSGSTSFAATDDDRRRPVLRRDTVLTKDPLIASTWMSDDLVLATSTGRLVSLDHMGAVVWQRMASATNLGVLVEALCAEFGIEDDTCLSDITPMIERLLANGAVTAE</sequence>
<comment type="similarity">
    <text evidence="1">Belongs to the sulfotransferase 1 family.</text>
</comment>
<dbReference type="GO" id="GO:0008146">
    <property type="term" value="F:sulfotransferase activity"/>
    <property type="evidence" value="ECO:0007669"/>
    <property type="project" value="InterPro"/>
</dbReference>
<name>A0A6J7D9N5_9ZZZZ</name>
<proteinExistence type="inferred from homology"/>
<evidence type="ECO:0000256" key="2">
    <source>
        <dbReference type="ARBA" id="ARBA00022679"/>
    </source>
</evidence>
<evidence type="ECO:0000259" key="3">
    <source>
        <dbReference type="Pfam" id="PF00685"/>
    </source>
</evidence>